<dbReference type="InterPro" id="IPR035068">
    <property type="entry name" value="TldD/PmbA_N"/>
</dbReference>
<accession>A0ABU5UD77</accession>
<evidence type="ECO:0000259" key="3">
    <source>
        <dbReference type="Pfam" id="PF19289"/>
    </source>
</evidence>
<proteinExistence type="inferred from homology"/>
<dbReference type="Proteomes" id="UP001302120">
    <property type="component" value="Unassembled WGS sequence"/>
</dbReference>
<sequence>MGSENLSQDTLAEQLLEVAIKSGAETAEVYQSRSLSRPVFFEANRLKQLETSESEGTALRLWRNGRPGLTVAYGDVDAQTMVERALALSQLNQPEAVELVQHSQASYPDIGQTVPLELLVNWGKEAIALIRDVYPEVLCNSDWECDVETTRLVNSQGLNCYYNDTTLSCYMSAEWVRGNDFLSVADGQTQRDILYPKKLAHQILQRLEWSKNNVPPPTGRVPVLFTSKAADMLWGTVQAALNGKRILEVASPWVERLGTQVISPSLTLYQDPQAGPYSCPFDDEGTPTQALVFIQEGILQNFYGDRTTGKKLGIHSTGNGFRPSLSSYPTPELYNLLIQPGSASLPELIHQMDDGLIIDQMLGGGNGISGDFSINIDLGYRVKNGEIIGRVKDTMVAGNVYTVLKQLVALGSDADWNGSCYTPSLIVEGLSITGKKY</sequence>
<dbReference type="PANTHER" id="PTHR43421">
    <property type="entry name" value="METALLOPROTEASE PMBA"/>
    <property type="match status" value="1"/>
</dbReference>
<feature type="domain" description="Metalloprotease TldD/E N-terminal" evidence="2">
    <location>
        <begin position="27"/>
        <end position="88"/>
    </location>
</feature>
<dbReference type="Gene3D" id="3.30.2290.10">
    <property type="entry name" value="PmbA/TldD superfamily"/>
    <property type="match status" value="1"/>
</dbReference>
<organism evidence="4 5">
    <name type="scientific">Nodularia harveyana UHCC-0300</name>
    <dbReference type="NCBI Taxonomy" id="2974287"/>
    <lineage>
        <taxon>Bacteria</taxon>
        <taxon>Bacillati</taxon>
        <taxon>Cyanobacteriota</taxon>
        <taxon>Cyanophyceae</taxon>
        <taxon>Nostocales</taxon>
        <taxon>Nodulariaceae</taxon>
        <taxon>Nodularia</taxon>
    </lineage>
</organism>
<evidence type="ECO:0000259" key="2">
    <source>
        <dbReference type="Pfam" id="PF01523"/>
    </source>
</evidence>
<dbReference type="EMBL" id="JAYGHG010000007">
    <property type="protein sequence ID" value="MEA5581070.1"/>
    <property type="molecule type" value="Genomic_DNA"/>
</dbReference>
<gene>
    <name evidence="4" type="ORF">VB620_06915</name>
</gene>
<feature type="domain" description="Metalloprotease TldD/E C-terminal" evidence="3">
    <location>
        <begin position="218"/>
        <end position="434"/>
    </location>
</feature>
<protein>
    <submittedName>
        <fullName evidence="4">TldD/PmbA family protein</fullName>
    </submittedName>
</protein>
<evidence type="ECO:0000313" key="4">
    <source>
        <dbReference type="EMBL" id="MEA5581070.1"/>
    </source>
</evidence>
<dbReference type="InterPro" id="IPR047657">
    <property type="entry name" value="PmbA"/>
</dbReference>
<keyword evidence="5" id="KW-1185">Reference proteome</keyword>
<evidence type="ECO:0000313" key="5">
    <source>
        <dbReference type="Proteomes" id="UP001302120"/>
    </source>
</evidence>
<dbReference type="InterPro" id="IPR002510">
    <property type="entry name" value="Metalloprtase-TldD/E_N"/>
</dbReference>
<dbReference type="PANTHER" id="PTHR43421:SF1">
    <property type="entry name" value="METALLOPROTEASE PMBA"/>
    <property type="match status" value="1"/>
</dbReference>
<dbReference type="InterPro" id="IPR045569">
    <property type="entry name" value="Metalloprtase-TldD/E_C"/>
</dbReference>
<dbReference type="RefSeq" id="WP_323195407.1">
    <property type="nucleotide sequence ID" value="NZ_JAYGHG010000007.1"/>
</dbReference>
<dbReference type="Pfam" id="PF19289">
    <property type="entry name" value="PmbA_TldD_3rd"/>
    <property type="match status" value="1"/>
</dbReference>
<dbReference type="Pfam" id="PF01523">
    <property type="entry name" value="PmbA_TldD_1st"/>
    <property type="match status" value="1"/>
</dbReference>
<comment type="caution">
    <text evidence="4">The sequence shown here is derived from an EMBL/GenBank/DDBJ whole genome shotgun (WGS) entry which is preliminary data.</text>
</comment>
<evidence type="ECO:0000256" key="1">
    <source>
        <dbReference type="ARBA" id="ARBA00005836"/>
    </source>
</evidence>
<reference evidence="4 5" key="1">
    <citation type="submission" date="2023-12" db="EMBL/GenBank/DDBJ databases">
        <title>Baltic Sea Cyanobacteria.</title>
        <authorList>
            <person name="Delbaje E."/>
            <person name="Fewer D.P."/>
            <person name="Shishido T.K."/>
        </authorList>
    </citation>
    <scope>NUCLEOTIDE SEQUENCE [LARGE SCALE GENOMIC DNA]</scope>
    <source>
        <strain evidence="4 5">UHCC-0300</strain>
    </source>
</reference>
<dbReference type="InterPro" id="IPR036059">
    <property type="entry name" value="TldD/PmbA_sf"/>
</dbReference>
<dbReference type="SUPFAM" id="SSF111283">
    <property type="entry name" value="Putative modulator of DNA gyrase, PmbA/TldD"/>
    <property type="match status" value="1"/>
</dbReference>
<name>A0ABU5UD77_9CYAN</name>
<comment type="similarity">
    <text evidence="1">Belongs to the peptidase U62 family.</text>
</comment>